<evidence type="ECO:0000313" key="3">
    <source>
        <dbReference type="Proteomes" id="UP000236370"/>
    </source>
</evidence>
<feature type="region of interest" description="Disordered" evidence="1">
    <location>
        <begin position="1"/>
        <end position="42"/>
    </location>
</feature>
<feature type="non-terminal residue" evidence="2">
    <location>
        <position position="1"/>
    </location>
</feature>
<evidence type="ECO:0000256" key="1">
    <source>
        <dbReference type="SAM" id="MobiDB-lite"/>
    </source>
</evidence>
<protein>
    <submittedName>
        <fullName evidence="2">IYD isoform 3</fullName>
    </submittedName>
</protein>
<proteinExistence type="predicted"/>
<feature type="region of interest" description="Disordered" evidence="1">
    <location>
        <begin position="59"/>
        <end position="89"/>
    </location>
</feature>
<evidence type="ECO:0000313" key="2">
    <source>
        <dbReference type="EMBL" id="PNI93108.1"/>
    </source>
</evidence>
<comment type="caution">
    <text evidence="2">The sequence shown here is derived from an EMBL/GenBank/DDBJ whole genome shotgun (WGS) entry which is preliminary data.</text>
</comment>
<dbReference type="Proteomes" id="UP000236370">
    <property type="component" value="Unassembled WGS sequence"/>
</dbReference>
<feature type="compositionally biased region" description="Basic and acidic residues" evidence="1">
    <location>
        <begin position="66"/>
        <end position="89"/>
    </location>
</feature>
<organism evidence="2 3">
    <name type="scientific">Pan troglodytes</name>
    <name type="common">Chimpanzee</name>
    <dbReference type="NCBI Taxonomy" id="9598"/>
    <lineage>
        <taxon>Eukaryota</taxon>
        <taxon>Metazoa</taxon>
        <taxon>Chordata</taxon>
        <taxon>Craniata</taxon>
        <taxon>Vertebrata</taxon>
        <taxon>Euteleostomi</taxon>
        <taxon>Mammalia</taxon>
        <taxon>Eutheria</taxon>
        <taxon>Euarchontoglires</taxon>
        <taxon>Primates</taxon>
        <taxon>Haplorrhini</taxon>
        <taxon>Catarrhini</taxon>
        <taxon>Hominidae</taxon>
        <taxon>Pan</taxon>
    </lineage>
</organism>
<dbReference type="EMBL" id="NBAG03000056">
    <property type="protein sequence ID" value="PNI93108.1"/>
    <property type="molecule type" value="Genomic_DNA"/>
</dbReference>
<feature type="compositionally biased region" description="Basic and acidic residues" evidence="1">
    <location>
        <begin position="26"/>
        <end position="42"/>
    </location>
</feature>
<feature type="compositionally biased region" description="Basic and acidic residues" evidence="1">
    <location>
        <begin position="8"/>
        <end position="17"/>
    </location>
</feature>
<accession>A0A2J8QA02</accession>
<reference evidence="2 3" key="1">
    <citation type="submission" date="2017-12" db="EMBL/GenBank/DDBJ databases">
        <title>High-resolution comparative analysis of great ape genomes.</title>
        <authorList>
            <person name="Pollen A."/>
            <person name="Hastie A."/>
            <person name="Hormozdiari F."/>
            <person name="Dougherty M."/>
            <person name="Liu R."/>
            <person name="Chaisson M."/>
            <person name="Hoppe E."/>
            <person name="Hill C."/>
            <person name="Pang A."/>
            <person name="Hillier L."/>
            <person name="Baker C."/>
            <person name="Armstrong J."/>
            <person name="Shendure J."/>
            <person name="Paten B."/>
            <person name="Wilson R."/>
            <person name="Chao H."/>
            <person name="Schneider V."/>
            <person name="Ventura M."/>
            <person name="Kronenberg Z."/>
            <person name="Murali S."/>
            <person name="Gordon D."/>
            <person name="Cantsilieris S."/>
            <person name="Munson K."/>
            <person name="Nelson B."/>
            <person name="Raja A."/>
            <person name="Underwood J."/>
            <person name="Diekhans M."/>
            <person name="Fiddes I."/>
            <person name="Haussler D."/>
            <person name="Eichler E."/>
        </authorList>
    </citation>
    <scope>NUCLEOTIDE SEQUENCE [LARGE SCALE GENOMIC DNA]</scope>
    <source>
        <strain evidence="2">Yerkes chimp pedigree #C0471</strain>
    </source>
</reference>
<dbReference type="AlphaFoldDB" id="A0A2J8QA02"/>
<sequence length="89" mass="10658">PWVDEDLKDSSDLHQAEEDADEWQESEEKVEHIPFSHTHYPEKEMVKRSQEFYELLNKRRNSPEWGSHRALDLRGCEGPRREAQDSKDH</sequence>
<gene>
    <name evidence="2" type="ORF">CK820_G0037913</name>
</gene>
<name>A0A2J8QA02_PANTR</name>